<organism evidence="18 19">
    <name type="scientific">Cerrena zonata</name>
    <dbReference type="NCBI Taxonomy" id="2478898"/>
    <lineage>
        <taxon>Eukaryota</taxon>
        <taxon>Fungi</taxon>
        <taxon>Dikarya</taxon>
        <taxon>Basidiomycota</taxon>
        <taxon>Agaricomycotina</taxon>
        <taxon>Agaricomycetes</taxon>
        <taxon>Polyporales</taxon>
        <taxon>Cerrenaceae</taxon>
        <taxon>Cerrena</taxon>
    </lineage>
</organism>
<keyword evidence="11 15" id="KW-0106">Calcium</keyword>
<dbReference type="SMART" id="SM00944">
    <property type="entry name" value="Pro-kuma_activ"/>
    <property type="match status" value="1"/>
</dbReference>
<keyword evidence="14" id="KW-0325">Glycoprotein</keyword>
<feature type="binding site" evidence="15">
    <location>
        <position position="575"/>
    </location>
    <ligand>
        <name>Ca(2+)</name>
        <dbReference type="ChEBI" id="CHEBI:29108"/>
    </ligand>
</feature>
<evidence type="ECO:0000256" key="10">
    <source>
        <dbReference type="ARBA" id="ARBA00022825"/>
    </source>
</evidence>
<feature type="binding site" evidence="15">
    <location>
        <position position="555"/>
    </location>
    <ligand>
        <name>Ca(2+)</name>
        <dbReference type="ChEBI" id="CHEBI:29108"/>
    </ligand>
</feature>
<keyword evidence="10 15" id="KW-0720">Serine protease</keyword>
<evidence type="ECO:0000256" key="2">
    <source>
        <dbReference type="ARBA" id="ARBA00002451"/>
    </source>
</evidence>
<evidence type="ECO:0000256" key="13">
    <source>
        <dbReference type="ARBA" id="ARBA00023145"/>
    </source>
</evidence>
<keyword evidence="7 15" id="KW-0479">Metal-binding</keyword>
<evidence type="ECO:0000313" key="19">
    <source>
        <dbReference type="Proteomes" id="UP001385951"/>
    </source>
</evidence>
<proteinExistence type="predicted"/>
<keyword evidence="8 16" id="KW-0732">Signal</keyword>
<dbReference type="InterPro" id="IPR023828">
    <property type="entry name" value="Peptidase_S8_Ser-AS"/>
</dbReference>
<evidence type="ECO:0000256" key="11">
    <source>
        <dbReference type="ARBA" id="ARBA00022837"/>
    </source>
</evidence>
<dbReference type="EMBL" id="JASBNA010000012">
    <property type="protein sequence ID" value="KAK7687790.1"/>
    <property type="molecule type" value="Genomic_DNA"/>
</dbReference>
<dbReference type="AlphaFoldDB" id="A0AAW0GFK0"/>
<evidence type="ECO:0000313" key="18">
    <source>
        <dbReference type="EMBL" id="KAK7687790.1"/>
    </source>
</evidence>
<dbReference type="InterPro" id="IPR030400">
    <property type="entry name" value="Sedolisin_dom"/>
</dbReference>
<feature type="chain" id="PRO_5043844311" description="tripeptidyl-peptidase II" evidence="16">
    <location>
        <begin position="18"/>
        <end position="593"/>
    </location>
</feature>
<sequence length="593" mass="63582">MLSASLLFLGLLQLAVSKPLLSKRWEEFDVKHSWVEVPRGWELHGPAPEDYKFNMRIALKQDRFDDLVTSLYEVSDPSHHKYGQHLSKEEVEALVAPHPETVDLVDSWLTAHDIDLSSAQRENGGSWLTVVVSVDQASRMLNTTYNVYRHAQSDDYVVRAMSYSLPAVLHGHIGTVAPTTYFGTMRSMKATSRLQPQIKPIDSDVEVAHKLVGPGSLATVPSSCATTITPACLRALYNTSTYVPQATTKNSIGVAGYLDEFANRADLQTFFSRFRTDAVGGTFTTVRVQNGGDDQTDPGVEANLDIQYTEGITFPTPNIYYSTGGSPPFNPDSNTPTNTNEPYLDWLNFVLAQSSIPQTFTTSYGDDEQTVPFDYATQVCNLFAQLGARGASIMFSSGDDGVGAGNCQNNDGTRTVRFQPNFPASCPFVTTVGGTIRVAPEVAVSFSGGGFSNYFARPSYQSTAVSTFLTRLGSTNAGKFNTTGRAYPDVAAQGQGFQVVIGGRVSSVGGTSASSPTFAGVIALLNDFRISQGKSSLGFLNPVIYSTGVNGFNDITSGSNPGCGTNGFTASAGWDPVTGLGTPDFGKLQALIG</sequence>
<evidence type="ECO:0000256" key="8">
    <source>
        <dbReference type="ARBA" id="ARBA00022729"/>
    </source>
</evidence>
<name>A0AAW0GFK0_9APHY</name>
<dbReference type="Gene3D" id="3.40.50.200">
    <property type="entry name" value="Peptidase S8/S53 domain"/>
    <property type="match status" value="1"/>
</dbReference>
<dbReference type="Proteomes" id="UP001385951">
    <property type="component" value="Unassembled WGS sequence"/>
</dbReference>
<gene>
    <name evidence="18" type="ORF">QCA50_009009</name>
</gene>
<comment type="cofactor">
    <cofactor evidence="15">
        <name>Ca(2+)</name>
        <dbReference type="ChEBI" id="CHEBI:29108"/>
    </cofactor>
    <text evidence="15">Binds 1 Ca(2+) ion per subunit.</text>
</comment>
<dbReference type="GO" id="GO:0004252">
    <property type="term" value="F:serine-type endopeptidase activity"/>
    <property type="evidence" value="ECO:0007669"/>
    <property type="project" value="UniProtKB-UniRule"/>
</dbReference>
<dbReference type="PANTHER" id="PTHR14218:SF15">
    <property type="entry name" value="TRIPEPTIDYL-PEPTIDASE 1"/>
    <property type="match status" value="1"/>
</dbReference>
<keyword evidence="19" id="KW-1185">Reference proteome</keyword>
<evidence type="ECO:0000256" key="6">
    <source>
        <dbReference type="ARBA" id="ARBA00022670"/>
    </source>
</evidence>
<dbReference type="Pfam" id="PF00082">
    <property type="entry name" value="Peptidase_S8"/>
    <property type="match status" value="1"/>
</dbReference>
<evidence type="ECO:0000256" key="12">
    <source>
        <dbReference type="ARBA" id="ARBA00023026"/>
    </source>
</evidence>
<keyword evidence="5" id="KW-0964">Secreted</keyword>
<evidence type="ECO:0000256" key="7">
    <source>
        <dbReference type="ARBA" id="ARBA00022723"/>
    </source>
</evidence>
<dbReference type="CDD" id="cd11377">
    <property type="entry name" value="Pro-peptidase_S53"/>
    <property type="match status" value="1"/>
</dbReference>
<evidence type="ECO:0000256" key="5">
    <source>
        <dbReference type="ARBA" id="ARBA00022525"/>
    </source>
</evidence>
<dbReference type="PROSITE" id="PS00138">
    <property type="entry name" value="SUBTILASE_SER"/>
    <property type="match status" value="1"/>
</dbReference>
<dbReference type="GO" id="GO:0008240">
    <property type="term" value="F:tripeptidyl-peptidase activity"/>
    <property type="evidence" value="ECO:0007669"/>
    <property type="project" value="UniProtKB-EC"/>
</dbReference>
<comment type="caution">
    <text evidence="18">The sequence shown here is derived from an EMBL/GenBank/DDBJ whole genome shotgun (WGS) entry which is preliminary data.</text>
</comment>
<dbReference type="FunFam" id="3.40.50.200:FF:000015">
    <property type="entry name" value="Tripeptidyl peptidase A"/>
    <property type="match status" value="1"/>
</dbReference>
<dbReference type="InterPro" id="IPR036852">
    <property type="entry name" value="Peptidase_S8/S53_dom_sf"/>
</dbReference>
<comment type="catalytic activity">
    <reaction evidence="1">
        <text>Release of an N-terminal tripeptide from a polypeptide.</text>
        <dbReference type="EC" id="3.4.14.10"/>
    </reaction>
</comment>
<dbReference type="InterPro" id="IPR050819">
    <property type="entry name" value="Tripeptidyl-peptidase_I"/>
</dbReference>
<evidence type="ECO:0000256" key="9">
    <source>
        <dbReference type="ARBA" id="ARBA00022801"/>
    </source>
</evidence>
<evidence type="ECO:0000256" key="16">
    <source>
        <dbReference type="SAM" id="SignalP"/>
    </source>
</evidence>
<keyword evidence="9 15" id="KW-0378">Hydrolase</keyword>
<protein>
    <recommendedName>
        <fullName evidence="4">tripeptidyl-peptidase II</fullName>
        <ecNumber evidence="4">3.4.14.10</ecNumber>
    </recommendedName>
</protein>
<feature type="binding site" evidence="15">
    <location>
        <position position="554"/>
    </location>
    <ligand>
        <name>Ca(2+)</name>
        <dbReference type="ChEBI" id="CHEBI:29108"/>
    </ligand>
</feature>
<dbReference type="GO" id="GO:0006508">
    <property type="term" value="P:proteolysis"/>
    <property type="evidence" value="ECO:0007669"/>
    <property type="project" value="UniProtKB-KW"/>
</dbReference>
<comment type="function">
    <text evidence="2">Secreted tripeptidyl-peptidase which degrades proteins at acidic pHs and is involved in virulence.</text>
</comment>
<feature type="domain" description="Peptidase S53" evidence="17">
    <location>
        <begin position="227"/>
        <end position="593"/>
    </location>
</feature>
<comment type="subcellular location">
    <subcellularLocation>
        <location evidence="3">Secreted</location>
        <location evidence="3">Extracellular space</location>
    </subcellularLocation>
</comment>
<evidence type="ECO:0000256" key="14">
    <source>
        <dbReference type="ARBA" id="ARBA00023180"/>
    </source>
</evidence>
<dbReference type="CDD" id="cd04056">
    <property type="entry name" value="Peptidases_S53"/>
    <property type="match status" value="1"/>
</dbReference>
<evidence type="ECO:0000259" key="17">
    <source>
        <dbReference type="PROSITE" id="PS51695"/>
    </source>
</evidence>
<feature type="signal peptide" evidence="16">
    <location>
        <begin position="1"/>
        <end position="17"/>
    </location>
</feature>
<evidence type="ECO:0000256" key="4">
    <source>
        <dbReference type="ARBA" id="ARBA00012462"/>
    </source>
</evidence>
<feature type="active site" description="Charge relay system" evidence="15">
    <location>
        <position position="301"/>
    </location>
</feature>
<accession>A0AAW0GFK0</accession>
<feature type="binding site" evidence="15">
    <location>
        <position position="573"/>
    </location>
    <ligand>
        <name>Ca(2+)</name>
        <dbReference type="ChEBI" id="CHEBI:29108"/>
    </ligand>
</feature>
<dbReference type="EC" id="3.4.14.10" evidence="4"/>
<evidence type="ECO:0000256" key="1">
    <source>
        <dbReference type="ARBA" id="ARBA00001910"/>
    </source>
</evidence>
<dbReference type="GO" id="GO:0046872">
    <property type="term" value="F:metal ion binding"/>
    <property type="evidence" value="ECO:0007669"/>
    <property type="project" value="UniProtKB-UniRule"/>
</dbReference>
<keyword evidence="13" id="KW-0865">Zymogen</keyword>
<dbReference type="SUPFAM" id="SSF52743">
    <property type="entry name" value="Subtilisin-like"/>
    <property type="match status" value="1"/>
</dbReference>
<dbReference type="PROSITE" id="PS51695">
    <property type="entry name" value="SEDOLISIN"/>
    <property type="match status" value="1"/>
</dbReference>
<feature type="active site" description="Charge relay system" evidence="15">
    <location>
        <position position="512"/>
    </location>
</feature>
<reference evidence="18 19" key="1">
    <citation type="submission" date="2022-09" db="EMBL/GenBank/DDBJ databases">
        <authorList>
            <person name="Palmer J.M."/>
        </authorList>
    </citation>
    <scope>NUCLEOTIDE SEQUENCE [LARGE SCALE GENOMIC DNA]</scope>
    <source>
        <strain evidence="18 19">DSM 7382</strain>
    </source>
</reference>
<evidence type="ECO:0000256" key="3">
    <source>
        <dbReference type="ARBA" id="ARBA00004239"/>
    </source>
</evidence>
<dbReference type="Pfam" id="PF09286">
    <property type="entry name" value="Pro-kuma_activ"/>
    <property type="match status" value="1"/>
</dbReference>
<dbReference type="SUPFAM" id="SSF54897">
    <property type="entry name" value="Protease propeptides/inhibitors"/>
    <property type="match status" value="1"/>
</dbReference>
<dbReference type="GO" id="GO:0005576">
    <property type="term" value="C:extracellular region"/>
    <property type="evidence" value="ECO:0007669"/>
    <property type="project" value="UniProtKB-SubCell"/>
</dbReference>
<dbReference type="PANTHER" id="PTHR14218">
    <property type="entry name" value="PROTEASE S8 TRIPEPTIDYL PEPTIDASE I CLN2"/>
    <property type="match status" value="1"/>
</dbReference>
<keyword evidence="6 15" id="KW-0645">Protease</keyword>
<feature type="active site" description="Charge relay system" evidence="15">
    <location>
        <position position="305"/>
    </location>
</feature>
<evidence type="ECO:0000256" key="15">
    <source>
        <dbReference type="PROSITE-ProRule" id="PRU01032"/>
    </source>
</evidence>
<dbReference type="InterPro" id="IPR000209">
    <property type="entry name" value="Peptidase_S8/S53_dom"/>
</dbReference>
<keyword evidence="12" id="KW-0843">Virulence</keyword>
<dbReference type="InterPro" id="IPR015366">
    <property type="entry name" value="S53_propep"/>
</dbReference>